<dbReference type="OrthoDB" id="5828168at2759"/>
<reference evidence="1 2" key="2">
    <citation type="submission" date="2018-11" db="EMBL/GenBank/DDBJ databases">
        <authorList>
            <consortium name="Pathogen Informatics"/>
        </authorList>
    </citation>
    <scope>NUCLEOTIDE SEQUENCE [LARGE SCALE GENOMIC DNA]</scope>
</reference>
<dbReference type="AlphaFoldDB" id="A0A0N5D6L6"/>
<accession>A0A0N5D6L6</accession>
<proteinExistence type="predicted"/>
<evidence type="ECO:0000313" key="3">
    <source>
        <dbReference type="WBParaSite" id="TCLT_0000868201-mRNA-1"/>
    </source>
</evidence>
<dbReference type="EMBL" id="UYYF01004667">
    <property type="protein sequence ID" value="VDN06249.1"/>
    <property type="molecule type" value="Genomic_DNA"/>
</dbReference>
<sequence length="239" mass="27573">MFVDKKTEKKEGEHIADAIHELHVLYMRYFSLDDHWQPTFDRSGERAHLLQRMAVVVDQILAAENRPDWLHPAMFRGPLVSAVCSLPPIAGKDTILMPDSPDPREIYWSKFSICNHSRPLESRPFMIPLQYYPPDSKCITKTRKKKEKLPSSEFTTSIEDNFNTDLETDVMMANQTKTSLPRVGRLPNDKFRDANQYQVEQFVGEILRSRGLQFNRIDDNSAPQAYLYPIPSTDVLNCG</sequence>
<keyword evidence="2" id="KW-1185">Reference proteome</keyword>
<protein>
    <submittedName>
        <fullName evidence="3">39S ribosomal protein L50, mitochondrial</fullName>
    </submittedName>
</protein>
<dbReference type="WBParaSite" id="TCLT_0000868201-mRNA-1">
    <property type="protein sequence ID" value="TCLT_0000868201-mRNA-1"/>
    <property type="gene ID" value="TCLT_0000868201"/>
</dbReference>
<organism evidence="3">
    <name type="scientific">Thelazia callipaeda</name>
    <name type="common">Oriental eyeworm</name>
    <name type="synonym">Parasitic nematode</name>
    <dbReference type="NCBI Taxonomy" id="103827"/>
    <lineage>
        <taxon>Eukaryota</taxon>
        <taxon>Metazoa</taxon>
        <taxon>Ecdysozoa</taxon>
        <taxon>Nematoda</taxon>
        <taxon>Chromadorea</taxon>
        <taxon>Rhabditida</taxon>
        <taxon>Spirurina</taxon>
        <taxon>Spiruromorpha</taxon>
        <taxon>Thelazioidea</taxon>
        <taxon>Thelaziidae</taxon>
        <taxon>Thelazia</taxon>
    </lineage>
</organism>
<dbReference type="OMA" id="NAILMPP"/>
<dbReference type="Proteomes" id="UP000276776">
    <property type="component" value="Unassembled WGS sequence"/>
</dbReference>
<evidence type="ECO:0000313" key="1">
    <source>
        <dbReference type="EMBL" id="VDN06249.1"/>
    </source>
</evidence>
<gene>
    <name evidence="1" type="ORF">TCLT_LOCUS8671</name>
</gene>
<evidence type="ECO:0000313" key="2">
    <source>
        <dbReference type="Proteomes" id="UP000276776"/>
    </source>
</evidence>
<reference evidence="3" key="1">
    <citation type="submission" date="2017-02" db="UniProtKB">
        <authorList>
            <consortium name="WormBaseParasite"/>
        </authorList>
    </citation>
    <scope>IDENTIFICATION</scope>
</reference>
<name>A0A0N5D6L6_THECL</name>